<dbReference type="Pfam" id="PF00296">
    <property type="entry name" value="Bac_luciferase"/>
    <property type="match status" value="1"/>
</dbReference>
<dbReference type="PANTHER" id="PTHR30137:SF8">
    <property type="entry name" value="BLR5498 PROTEIN"/>
    <property type="match status" value="1"/>
</dbReference>
<dbReference type="Proteomes" id="UP001597115">
    <property type="component" value="Unassembled WGS sequence"/>
</dbReference>
<evidence type="ECO:0000259" key="3">
    <source>
        <dbReference type="Pfam" id="PF00296"/>
    </source>
</evidence>
<keyword evidence="5" id="KW-1185">Reference proteome</keyword>
<accession>A0ABW4I1R2</accession>
<keyword evidence="1 4" id="KW-0560">Oxidoreductase</keyword>
<protein>
    <submittedName>
        <fullName evidence="4">LLM class flavin-dependent oxidoreductase</fullName>
        <ecNumber evidence="4">1.-.-.-</ecNumber>
    </submittedName>
</protein>
<dbReference type="InterPro" id="IPR050766">
    <property type="entry name" value="Bact_Lucif_Oxidored"/>
</dbReference>
<evidence type="ECO:0000313" key="5">
    <source>
        <dbReference type="Proteomes" id="UP001597115"/>
    </source>
</evidence>
<dbReference type="InterPro" id="IPR036661">
    <property type="entry name" value="Luciferase-like_sf"/>
</dbReference>
<name>A0ABW4I1R2_9SPHN</name>
<dbReference type="EC" id="1.-.-.-" evidence="4"/>
<proteinExistence type="predicted"/>
<dbReference type="RefSeq" id="WP_380890040.1">
    <property type="nucleotide sequence ID" value="NZ_JBHUDY010000001.1"/>
</dbReference>
<gene>
    <name evidence="4" type="ORF">ACFSCW_06615</name>
</gene>
<evidence type="ECO:0000256" key="1">
    <source>
        <dbReference type="ARBA" id="ARBA00023002"/>
    </source>
</evidence>
<evidence type="ECO:0000313" key="4">
    <source>
        <dbReference type="EMBL" id="MFD1611472.1"/>
    </source>
</evidence>
<feature type="domain" description="Luciferase-like" evidence="3">
    <location>
        <begin position="5"/>
        <end position="319"/>
    </location>
</feature>
<dbReference type="Gene3D" id="3.20.20.30">
    <property type="entry name" value="Luciferase-like domain"/>
    <property type="match status" value="1"/>
</dbReference>
<dbReference type="PANTHER" id="PTHR30137">
    <property type="entry name" value="LUCIFERASE-LIKE MONOOXYGENASE"/>
    <property type="match status" value="1"/>
</dbReference>
<reference evidence="5" key="1">
    <citation type="journal article" date="2019" name="Int. J. Syst. Evol. Microbiol.">
        <title>The Global Catalogue of Microorganisms (GCM) 10K type strain sequencing project: providing services to taxonomists for standard genome sequencing and annotation.</title>
        <authorList>
            <consortium name="The Broad Institute Genomics Platform"/>
            <consortium name="The Broad Institute Genome Sequencing Center for Infectious Disease"/>
            <person name="Wu L."/>
            <person name="Ma J."/>
        </authorList>
    </citation>
    <scope>NUCLEOTIDE SEQUENCE [LARGE SCALE GENOMIC DNA]</scope>
    <source>
        <strain evidence="5">CGMCC 1.16275</strain>
    </source>
</reference>
<organism evidence="4 5">
    <name type="scientific">Sphingomonas tabacisoli</name>
    <dbReference type="NCBI Taxonomy" id="2249466"/>
    <lineage>
        <taxon>Bacteria</taxon>
        <taxon>Pseudomonadati</taxon>
        <taxon>Pseudomonadota</taxon>
        <taxon>Alphaproteobacteria</taxon>
        <taxon>Sphingomonadales</taxon>
        <taxon>Sphingomonadaceae</taxon>
        <taxon>Sphingomonas</taxon>
    </lineage>
</organism>
<dbReference type="SUPFAM" id="SSF51679">
    <property type="entry name" value="Bacterial luciferase-like"/>
    <property type="match status" value="1"/>
</dbReference>
<evidence type="ECO:0000256" key="2">
    <source>
        <dbReference type="ARBA" id="ARBA00023033"/>
    </source>
</evidence>
<dbReference type="EMBL" id="JBHUDY010000001">
    <property type="protein sequence ID" value="MFD1611472.1"/>
    <property type="molecule type" value="Genomic_DNA"/>
</dbReference>
<comment type="caution">
    <text evidence="4">The sequence shown here is derived from an EMBL/GenBank/DDBJ whole genome shotgun (WGS) entry which is preliminary data.</text>
</comment>
<keyword evidence="2" id="KW-0503">Monooxygenase</keyword>
<dbReference type="InterPro" id="IPR011251">
    <property type="entry name" value="Luciferase-like_dom"/>
</dbReference>
<dbReference type="GO" id="GO:0016491">
    <property type="term" value="F:oxidoreductase activity"/>
    <property type="evidence" value="ECO:0007669"/>
    <property type="project" value="UniProtKB-KW"/>
</dbReference>
<sequence>MDFCLEVALFCDHAGFAVVTFGDQHFNNYEPYCSPFTMIAALAGHMERSYLGTTVIPLLDYHPFRFAEYCNIVDIMTRGRCLLGTSAGSQPQLLKNFGMPAGSGNLDVFNQKLDVVLKAWAHEPSDPPLEFETPQDRGWLPTRIMPTSYRNPHPLMAIGTNSDHNIIAAAKRGWPVYLGRYRLEESAHKMKVYRDALLAADHSEARSAECLKMSSVTKTVLVAETDEKAWALAEQRLRPAMDFLFSYGSRTGREDVPDVEPDTRSMRAMWEDTKTTGNLDTIGTGAFGPADWVQCEVLVGSVETVVKELEKYRAAGVEHLNVRFLFGPLDPPEIMRNLELFAKEVMPTMGSETLPGPLPEHIREEHRTAPKVPTPYLDRIQAARRLPSFR</sequence>